<evidence type="ECO:0000313" key="2">
    <source>
        <dbReference type="EMBL" id="AOM63528.1"/>
    </source>
</evidence>
<accession>A0A1C9C5H2</accession>
<dbReference type="GeneID" id="37618578"/>
<organism evidence="2 3">
    <name type="scientific">Heterosigma akashiwo virus 01</name>
    <name type="common">HaV01</name>
    <dbReference type="NCBI Taxonomy" id="97195"/>
    <lineage>
        <taxon>Viruses</taxon>
        <taxon>Varidnaviria</taxon>
        <taxon>Bamfordvirae</taxon>
        <taxon>Nucleocytoviricota</taxon>
        <taxon>Megaviricetes</taxon>
        <taxon>Algavirales</taxon>
        <taxon>Phycodnaviridae</taxon>
        <taxon>Raphidovirus</taxon>
        <taxon>Raphidovirus japonicum</taxon>
    </lineage>
</organism>
<protein>
    <submittedName>
        <fullName evidence="2">Putative major facilitator superfamily domain general substrate transporter</fullName>
    </submittedName>
</protein>
<feature type="transmembrane region" description="Helical" evidence="1">
    <location>
        <begin position="105"/>
        <end position="127"/>
    </location>
</feature>
<feature type="transmembrane region" description="Helical" evidence="1">
    <location>
        <begin position="180"/>
        <end position="199"/>
    </location>
</feature>
<keyword evidence="1" id="KW-0812">Transmembrane</keyword>
<keyword evidence="1" id="KW-0472">Membrane</keyword>
<organismHost>
    <name type="scientific">Heterosigma akashiwo</name>
    <name type="common">Chromophytic alga</name>
    <name type="synonym">Heterosigma carterae</name>
    <dbReference type="NCBI Taxonomy" id="2829"/>
</organismHost>
<gene>
    <name evidence="2" type="primary">HaV53_ORF197</name>
</gene>
<evidence type="ECO:0000256" key="1">
    <source>
        <dbReference type="SAM" id="Phobius"/>
    </source>
</evidence>
<keyword evidence="3" id="KW-1185">Reference proteome</keyword>
<reference evidence="2 3" key="1">
    <citation type="submission" date="2016-03" db="EMBL/GenBank/DDBJ databases">
        <title>Genome sequences of a Phycodnavirus, Heterosigma akashiwo virus strain 53.</title>
        <authorList>
            <person name="Ueki S."/>
            <person name="Ogura Y."/>
            <person name="Hayashi T."/>
        </authorList>
    </citation>
    <scope>NUCLEOTIDE SEQUENCE [LARGE SCALE GENOMIC DNA]</scope>
    <source>
        <strain evidence="2">HaV53</strain>
    </source>
</reference>
<dbReference type="EMBL" id="KX008963">
    <property type="protein sequence ID" value="AOM63528.1"/>
    <property type="molecule type" value="Genomic_DNA"/>
</dbReference>
<dbReference type="KEGG" id="vg:37618578"/>
<feature type="transmembrane region" description="Helical" evidence="1">
    <location>
        <begin position="148"/>
        <end position="168"/>
    </location>
</feature>
<feature type="transmembrane region" description="Helical" evidence="1">
    <location>
        <begin position="26"/>
        <end position="45"/>
    </location>
</feature>
<keyword evidence="1" id="KW-1133">Transmembrane helix</keyword>
<proteinExistence type="predicted"/>
<evidence type="ECO:0000313" key="3">
    <source>
        <dbReference type="Proteomes" id="UP000232488"/>
    </source>
</evidence>
<name>A0A1C9C5H2_HAV01</name>
<feature type="transmembrane region" description="Helical" evidence="1">
    <location>
        <begin position="57"/>
        <end position="79"/>
    </location>
</feature>
<dbReference type="Proteomes" id="UP000232488">
    <property type="component" value="Segment"/>
</dbReference>
<sequence>MADVNAVEIVDTETTTMTTSSNNSSLITLSLTGTVVIIASSWLIFKFFENKGGKSTLYQVLLISTVLCVVAGAVCFYYMKNTAEEKGETLTFDDWFNSNINTKSILVGMVSGIVFGFVDNAGLFFGLSSLEKYMKNFPGGKKSEILSGYGNTFSDAVGAFLATFIGKIISIRTGISDYPIWSEAIGTIVGCLLGIYIPNRIMTFMVNRKLGSKKTCVISELTVSPQVQTDTDYGQSMFNFGYCK</sequence>
<dbReference type="RefSeq" id="YP_009507594.1">
    <property type="nucleotide sequence ID" value="NC_038553.1"/>
</dbReference>